<dbReference type="InterPro" id="IPR055261">
    <property type="entry name" value="PI_transfer_N"/>
</dbReference>
<reference evidence="2" key="2">
    <citation type="submission" date="2021-08" db="EMBL/GenBank/DDBJ databases">
        <authorList>
            <person name="Eriksson T."/>
        </authorList>
    </citation>
    <scope>NUCLEOTIDE SEQUENCE</scope>
    <source>
        <strain evidence="2">Stoneville</strain>
        <tissue evidence="2">Whole head</tissue>
    </source>
</reference>
<dbReference type="InterPro" id="IPR001666">
    <property type="entry name" value="PI_transfer"/>
</dbReference>
<dbReference type="InterPro" id="IPR038717">
    <property type="entry name" value="Tc1-like_DDE_dom"/>
</dbReference>
<organism evidence="2 3">
    <name type="scientific">Tenebrio molitor</name>
    <name type="common">Yellow mealworm beetle</name>
    <dbReference type="NCBI Taxonomy" id="7067"/>
    <lineage>
        <taxon>Eukaryota</taxon>
        <taxon>Metazoa</taxon>
        <taxon>Ecdysozoa</taxon>
        <taxon>Arthropoda</taxon>
        <taxon>Hexapoda</taxon>
        <taxon>Insecta</taxon>
        <taxon>Pterygota</taxon>
        <taxon>Neoptera</taxon>
        <taxon>Endopterygota</taxon>
        <taxon>Coleoptera</taxon>
        <taxon>Polyphaga</taxon>
        <taxon>Cucujiformia</taxon>
        <taxon>Tenebrionidae</taxon>
        <taxon>Tenebrio</taxon>
    </lineage>
</organism>
<sequence>MLIKEYRIPLPLTVEEYRIAQLYMIAKKSREESSGAGSGVEILVNEPYKDGPGGQGQYTRKIYHVGSHLPGWLKGILPKTALMVEEEAWNAYPYTKTRYTCPFVEKFSLEIETYYYEDNGHQENVFHLTGSDLRNRIVDVINVVKDQLYGADYLKSEDPSFYKSEKSGRGPLSDNWLEEYWKEVQGKPQPLPNGKALMCAYKLCRVEFRYWGMQTKIEKFIHDIALRKTMLRAHRQAWAWQDEWHGLTMEDIREIEKQTQLALKRKMGQLEDEEIDEDDNLNNSTPKEDPVKTLAATLGSIEVSEDSPLMSKNSNIPLIQTAVSSDADISPEDDTAMSFKQVGGIEAAPLSGVEDRELCFKPGQPREKWIKKRTSVKVKNVTANHRANDIIVREGAPQVLTARFMYGPLDMVTLTGEKVDIHVMRDVSVGEWIQIATAVTDKTGRVTHTIPEEKSFGYGLYPIKMVVRGDHTSVDFFMGVVPPKTECVVFSIDGSFTASMSVTGRDPKVRAGAVDVVRHWQELGYLIVYITGRPDMQHRRVVSWLSQHNFPHGLVSFADGLSTDPLGPLKEMLEWFYREVILVYQVKAFPEGEGLLSVIKIDHNINKMEVWRPWDCECNQNNVEEADLVVDNDGDGKNQDKIVTVLLYNVHILFKENPGPVKKARQHLPLKAKIVARNVYNFFLKQGATAPLKTTSEATQIPLSTLWRIVNSNEEDLPRAPTSRKSIKDVYSENEIKEMKRIIYRMFDNNEVPTLGKDETWYDTHDVLKKGWVDDSDYHSDMNHLVFEEWFKNRLLPNLPENLVIVMDNASYHSRQDRKLPTKCSKKQEVKDFMLEHNLEIPDRATKSVLLQTIQNSDIDKTKSYAVDNMAKSLGHTIERLPPYYCVLNPIELVWSQLKHRVRKENKTPTSHSSVVDLVRNVVNGMNSDLFVNCVRHEKSVEDGFVSNSDFPTFIININDGSDDESDDELFI</sequence>
<dbReference type="Pfam" id="PF24695">
    <property type="entry name" value="PITM1-3"/>
    <property type="match status" value="1"/>
</dbReference>
<dbReference type="Pfam" id="PF02121">
    <property type="entry name" value="IP_trans"/>
    <property type="match status" value="1"/>
</dbReference>
<evidence type="ECO:0000313" key="2">
    <source>
        <dbReference type="EMBL" id="KAH0809718.1"/>
    </source>
</evidence>
<dbReference type="GO" id="GO:0008526">
    <property type="term" value="F:phosphatidylinositol transfer activity"/>
    <property type="evidence" value="ECO:0007669"/>
    <property type="project" value="TreeGrafter"/>
</dbReference>
<dbReference type="GO" id="GO:0031210">
    <property type="term" value="F:phosphatidylcholine binding"/>
    <property type="evidence" value="ECO:0007669"/>
    <property type="project" value="TreeGrafter"/>
</dbReference>
<dbReference type="InterPro" id="IPR036412">
    <property type="entry name" value="HAD-like_sf"/>
</dbReference>
<name>A0A8J6H9I8_TENMO</name>
<dbReference type="PANTHER" id="PTHR10658:SF81">
    <property type="entry name" value="PROTEIN RETINAL DEGENERATION B"/>
    <property type="match status" value="1"/>
</dbReference>
<accession>A0A8J6H9I8</accession>
<dbReference type="EMBL" id="JABDTM020027963">
    <property type="protein sequence ID" value="KAH0809718.1"/>
    <property type="molecule type" value="Genomic_DNA"/>
</dbReference>
<dbReference type="GO" id="GO:0035091">
    <property type="term" value="F:phosphatidylinositol binding"/>
    <property type="evidence" value="ECO:0007669"/>
    <property type="project" value="TreeGrafter"/>
</dbReference>
<dbReference type="SMART" id="SM00775">
    <property type="entry name" value="LNS2"/>
    <property type="match status" value="1"/>
</dbReference>
<reference evidence="2" key="1">
    <citation type="journal article" date="2020" name="J Insects Food Feed">
        <title>The yellow mealworm (Tenebrio molitor) genome: a resource for the emerging insects as food and feed industry.</title>
        <authorList>
            <person name="Eriksson T."/>
            <person name="Andere A."/>
            <person name="Kelstrup H."/>
            <person name="Emery V."/>
            <person name="Picard C."/>
        </authorList>
    </citation>
    <scope>NUCLEOTIDE SEQUENCE</scope>
    <source>
        <strain evidence="2">Stoneville</strain>
        <tissue evidence="2">Whole head</tissue>
    </source>
</reference>
<dbReference type="AlphaFoldDB" id="A0A8J6H9I8"/>
<comment type="caution">
    <text evidence="2">The sequence shown here is derived from an EMBL/GenBank/DDBJ whole genome shotgun (WGS) entry which is preliminary data.</text>
</comment>
<evidence type="ECO:0000259" key="1">
    <source>
        <dbReference type="SMART" id="SM00775"/>
    </source>
</evidence>
<dbReference type="GO" id="GO:0008525">
    <property type="term" value="F:phosphatidylcholine transporter activity"/>
    <property type="evidence" value="ECO:0007669"/>
    <property type="project" value="TreeGrafter"/>
</dbReference>
<dbReference type="Gene3D" id="3.30.420.10">
    <property type="entry name" value="Ribonuclease H-like superfamily/Ribonuclease H"/>
    <property type="match status" value="1"/>
</dbReference>
<dbReference type="Gene3D" id="3.30.530.20">
    <property type="match status" value="1"/>
</dbReference>
<dbReference type="InterPro" id="IPR036397">
    <property type="entry name" value="RNaseH_sf"/>
</dbReference>
<dbReference type="GO" id="GO:0005737">
    <property type="term" value="C:cytoplasm"/>
    <property type="evidence" value="ECO:0007669"/>
    <property type="project" value="TreeGrafter"/>
</dbReference>
<feature type="domain" description="LNS2/PITP" evidence="1">
    <location>
        <begin position="488"/>
        <end position="602"/>
    </location>
</feature>
<dbReference type="Proteomes" id="UP000719412">
    <property type="component" value="Unassembled WGS sequence"/>
</dbReference>
<dbReference type="FunFam" id="3.30.530.20:FF:000001">
    <property type="entry name" value="Phosphatidylinositol transfer protein membrane associated 2"/>
    <property type="match status" value="1"/>
</dbReference>
<gene>
    <name evidence="2" type="ORF">GEV33_013074</name>
</gene>
<dbReference type="SUPFAM" id="SSF55961">
    <property type="entry name" value="Bet v1-like"/>
    <property type="match status" value="1"/>
</dbReference>
<dbReference type="Pfam" id="PF24694">
    <property type="entry name" value="LNS2_PITM1-3"/>
    <property type="match status" value="1"/>
</dbReference>
<dbReference type="SUPFAM" id="SSF56784">
    <property type="entry name" value="HAD-like"/>
    <property type="match status" value="1"/>
</dbReference>
<dbReference type="InterPro" id="IPR031315">
    <property type="entry name" value="LNS2/PITP"/>
</dbReference>
<protein>
    <recommendedName>
        <fullName evidence="1">LNS2/PITP domain-containing protein</fullName>
    </recommendedName>
</protein>
<proteinExistence type="predicted"/>
<dbReference type="PRINTS" id="PR00391">
    <property type="entry name" value="PITRANSFER"/>
</dbReference>
<dbReference type="PANTHER" id="PTHR10658">
    <property type="entry name" value="PHOSPHATIDYLINOSITOL TRANSFER PROTEIN"/>
    <property type="match status" value="1"/>
</dbReference>
<dbReference type="Pfam" id="PF13358">
    <property type="entry name" value="DDE_3"/>
    <property type="match status" value="1"/>
</dbReference>
<keyword evidence="3" id="KW-1185">Reference proteome</keyword>
<dbReference type="GO" id="GO:0003676">
    <property type="term" value="F:nucleic acid binding"/>
    <property type="evidence" value="ECO:0007669"/>
    <property type="project" value="InterPro"/>
</dbReference>
<dbReference type="CDD" id="cd08889">
    <property type="entry name" value="SRPBCC_PITPNM1-2_like"/>
    <property type="match status" value="1"/>
</dbReference>
<dbReference type="InterPro" id="IPR023393">
    <property type="entry name" value="START-like_dom_sf"/>
</dbReference>
<evidence type="ECO:0000313" key="3">
    <source>
        <dbReference type="Proteomes" id="UP000719412"/>
    </source>
</evidence>